<dbReference type="Proteomes" id="UP000284006">
    <property type="component" value="Unassembled WGS sequence"/>
</dbReference>
<dbReference type="GO" id="GO:0006260">
    <property type="term" value="P:DNA replication"/>
    <property type="evidence" value="ECO:0007669"/>
    <property type="project" value="UniProtKB-KW"/>
</dbReference>
<dbReference type="AlphaFoldDB" id="A0A418Y0Z3"/>
<feature type="domain" description="Polymerase/histidinol phosphatase N-terminal" evidence="10">
    <location>
        <begin position="14"/>
        <end position="81"/>
    </location>
</feature>
<comment type="subcellular location">
    <subcellularLocation>
        <location evidence="9">Cytoplasm</location>
    </subcellularLocation>
</comment>
<comment type="function">
    <text evidence="9">DNA polymerase involved in damage-induced mutagenesis and translesion synthesis (TLS). It is not the major replicative DNA polymerase.</text>
</comment>
<keyword evidence="7 9" id="KW-0234">DNA repair</keyword>
<evidence type="ECO:0000256" key="7">
    <source>
        <dbReference type="ARBA" id="ARBA00023204"/>
    </source>
</evidence>
<dbReference type="Pfam" id="PF07733">
    <property type="entry name" value="DNA_pol3_alpha"/>
    <property type="match status" value="1"/>
</dbReference>
<dbReference type="CDD" id="cd04485">
    <property type="entry name" value="DnaE_OBF"/>
    <property type="match status" value="1"/>
</dbReference>
<dbReference type="InterPro" id="IPR004013">
    <property type="entry name" value="PHP_dom"/>
</dbReference>
<dbReference type="GO" id="GO:0008408">
    <property type="term" value="F:3'-5' exonuclease activity"/>
    <property type="evidence" value="ECO:0007669"/>
    <property type="project" value="InterPro"/>
</dbReference>
<dbReference type="NCBIfam" id="TIGR00594">
    <property type="entry name" value="polc"/>
    <property type="match status" value="1"/>
</dbReference>
<dbReference type="InterPro" id="IPR016195">
    <property type="entry name" value="Pol/histidinol_Pase-like"/>
</dbReference>
<dbReference type="SMART" id="SM00481">
    <property type="entry name" value="POLIIIAc"/>
    <property type="match status" value="1"/>
</dbReference>
<dbReference type="GO" id="GO:0005737">
    <property type="term" value="C:cytoplasm"/>
    <property type="evidence" value="ECO:0007669"/>
    <property type="project" value="UniProtKB-SubCell"/>
</dbReference>
<protein>
    <recommendedName>
        <fullName evidence="9">Error-prone DNA polymerase</fullName>
        <ecNumber evidence="9">2.7.7.7</ecNumber>
    </recommendedName>
</protein>
<comment type="catalytic activity">
    <reaction evidence="8 9">
        <text>DNA(n) + a 2'-deoxyribonucleoside 5'-triphosphate = DNA(n+1) + diphosphate</text>
        <dbReference type="Rhea" id="RHEA:22508"/>
        <dbReference type="Rhea" id="RHEA-COMP:17339"/>
        <dbReference type="Rhea" id="RHEA-COMP:17340"/>
        <dbReference type="ChEBI" id="CHEBI:33019"/>
        <dbReference type="ChEBI" id="CHEBI:61560"/>
        <dbReference type="ChEBI" id="CHEBI:173112"/>
        <dbReference type="EC" id="2.7.7.7"/>
    </reaction>
</comment>
<proteinExistence type="inferred from homology"/>
<dbReference type="Pfam" id="PF17657">
    <property type="entry name" value="DNA_pol3_finger"/>
    <property type="match status" value="1"/>
</dbReference>
<keyword evidence="1 9" id="KW-0963">Cytoplasm</keyword>
<dbReference type="PANTHER" id="PTHR32294:SF4">
    <property type="entry name" value="ERROR-PRONE DNA POLYMERASE"/>
    <property type="match status" value="1"/>
</dbReference>
<dbReference type="EC" id="2.7.7.7" evidence="9"/>
<dbReference type="InterPro" id="IPR003141">
    <property type="entry name" value="Pol/His_phosphatase_N"/>
</dbReference>
<evidence type="ECO:0000256" key="5">
    <source>
        <dbReference type="ARBA" id="ARBA00022763"/>
    </source>
</evidence>
<dbReference type="RefSeq" id="WP_119810453.1">
    <property type="nucleotide sequence ID" value="NZ_QYUP01000088.1"/>
</dbReference>
<dbReference type="EMBL" id="QYUP01000088">
    <property type="protein sequence ID" value="RJG19083.1"/>
    <property type="molecule type" value="Genomic_DNA"/>
</dbReference>
<dbReference type="InterPro" id="IPR023073">
    <property type="entry name" value="DnaE2"/>
</dbReference>
<evidence type="ECO:0000256" key="8">
    <source>
        <dbReference type="ARBA" id="ARBA00049244"/>
    </source>
</evidence>
<evidence type="ECO:0000256" key="6">
    <source>
        <dbReference type="ARBA" id="ARBA00022932"/>
    </source>
</evidence>
<dbReference type="InterPro" id="IPR040982">
    <property type="entry name" value="DNA_pol3_finger"/>
</dbReference>
<evidence type="ECO:0000256" key="9">
    <source>
        <dbReference type="HAMAP-Rule" id="MF_01902"/>
    </source>
</evidence>
<evidence type="ECO:0000313" key="11">
    <source>
        <dbReference type="EMBL" id="RJG19083.1"/>
    </source>
</evidence>
<keyword evidence="6 9" id="KW-0239">DNA-directed DNA polymerase</keyword>
<evidence type="ECO:0000313" key="12">
    <source>
        <dbReference type="Proteomes" id="UP000284006"/>
    </source>
</evidence>
<dbReference type="SUPFAM" id="SSF89550">
    <property type="entry name" value="PHP domain-like"/>
    <property type="match status" value="1"/>
</dbReference>
<evidence type="ECO:0000256" key="4">
    <source>
        <dbReference type="ARBA" id="ARBA00022705"/>
    </source>
</evidence>
<evidence type="ECO:0000256" key="3">
    <source>
        <dbReference type="ARBA" id="ARBA00022695"/>
    </source>
</evidence>
<organism evidence="11 12">
    <name type="scientific">Massilia cavernae</name>
    <dbReference type="NCBI Taxonomy" id="2320864"/>
    <lineage>
        <taxon>Bacteria</taxon>
        <taxon>Pseudomonadati</taxon>
        <taxon>Pseudomonadota</taxon>
        <taxon>Betaproteobacteria</taxon>
        <taxon>Burkholderiales</taxon>
        <taxon>Oxalobacteraceae</taxon>
        <taxon>Telluria group</taxon>
        <taxon>Massilia</taxon>
    </lineage>
</organism>
<evidence type="ECO:0000256" key="2">
    <source>
        <dbReference type="ARBA" id="ARBA00022679"/>
    </source>
</evidence>
<dbReference type="PANTHER" id="PTHR32294">
    <property type="entry name" value="DNA POLYMERASE III SUBUNIT ALPHA"/>
    <property type="match status" value="1"/>
</dbReference>
<reference evidence="11 12" key="1">
    <citation type="submission" date="2018-09" db="EMBL/GenBank/DDBJ databases">
        <authorList>
            <person name="Zhu H."/>
        </authorList>
    </citation>
    <scope>NUCLEOTIDE SEQUENCE [LARGE SCALE GENOMIC DNA]</scope>
    <source>
        <strain evidence="11 12">K1S02-61</strain>
    </source>
</reference>
<dbReference type="InterPro" id="IPR011708">
    <property type="entry name" value="DNA_pol3_alpha_NTPase_dom"/>
</dbReference>
<keyword evidence="5 9" id="KW-0227">DNA damage</keyword>
<dbReference type="Gene3D" id="3.20.20.140">
    <property type="entry name" value="Metal-dependent hydrolases"/>
    <property type="match status" value="1"/>
</dbReference>
<dbReference type="Gene3D" id="1.10.150.870">
    <property type="match status" value="1"/>
</dbReference>
<dbReference type="OrthoDB" id="9803237at2"/>
<dbReference type="GO" id="GO:0003887">
    <property type="term" value="F:DNA-directed DNA polymerase activity"/>
    <property type="evidence" value="ECO:0007669"/>
    <property type="project" value="UniProtKB-UniRule"/>
</dbReference>
<evidence type="ECO:0000259" key="10">
    <source>
        <dbReference type="SMART" id="SM00481"/>
    </source>
</evidence>
<dbReference type="InterPro" id="IPR029460">
    <property type="entry name" value="DNAPol_HHH"/>
</dbReference>
<dbReference type="Pfam" id="PF14579">
    <property type="entry name" value="HHH_6"/>
    <property type="match status" value="1"/>
</dbReference>
<dbReference type="InterPro" id="IPR004805">
    <property type="entry name" value="DnaE2/DnaE/PolC"/>
</dbReference>
<gene>
    <name evidence="9" type="primary">dnaE2</name>
    <name evidence="11" type="ORF">D3872_08995</name>
</gene>
<dbReference type="Pfam" id="PF02811">
    <property type="entry name" value="PHP"/>
    <property type="match status" value="1"/>
</dbReference>
<comment type="similarity">
    <text evidence="9">Belongs to the DNA polymerase type-C family. DnaE2 subfamily.</text>
</comment>
<keyword evidence="2 9" id="KW-0808">Transferase</keyword>
<name>A0A418Y0Z3_9BURK</name>
<accession>A0A418Y0Z3</accession>
<keyword evidence="4 9" id="KW-0235">DNA replication</keyword>
<keyword evidence="12" id="KW-1185">Reference proteome</keyword>
<dbReference type="NCBIfam" id="NF004225">
    <property type="entry name" value="PRK05672.1"/>
    <property type="match status" value="1"/>
</dbReference>
<evidence type="ECO:0000256" key="1">
    <source>
        <dbReference type="ARBA" id="ARBA00022490"/>
    </source>
</evidence>
<keyword evidence="3 9" id="KW-0548">Nucleotidyltransferase</keyword>
<dbReference type="CDD" id="cd07434">
    <property type="entry name" value="PHP_PolIIIA_DnaE2"/>
    <property type="match status" value="1"/>
</dbReference>
<sequence length="1062" mass="117583">MFPAPMAQSLPDYAELFCLTNFSFLHGASHAEELVARAVQLGYSALAITDECSLAGVVRAHAVAKREGLPLIIGAHFHLQDPDGSPALSLVVLAQDRNGYGNLSELITQGRTRSDKGSYLLTPADFASPSGEQAHLKGLPGCLAILLPSYPGHDAADVDRLHRQAAWMAATFPGRAWLGLNLLHRAYDDAHRATIEEVALQHWLPVTAVGHVCMHVRSRKPMHDTLCAIRIGKPVSECGYSLSQNAEQHLRARLRLANIYAPEVLAETLRIARLCTFSLDELRYEYPDELVPPGQTAAQYLRSETYIGAHHRFPQGIPARVQAQVEYELDLIGQLNYEPYFLTVYDIVRYARSVGILCQGRGSAANSAVCYCLGVTEVDPARGNLLFERFISKERNEPPDIDVDFEHQRREEVIQYIYGKYGRARAALAAVVISYRPKSALRDSGKALGIDLAIVEKVAKSHHWFDSKEDLVKRLAESGLDPDSVLAQQWATLAQRLLGFPRHLSQHPGGFVIAQGKLSRLVPIENAAMADRSVIQWDKDDLEELGLLKVDILALGMLSALRRTLDLVGQQRGMVFSMQDIPAEDTETYDMICKADTIGVFQIESRAQMSMLPRMQPRTFYDLVIEVAVVRPGPIQGGMVHPYLRRRQGIEPVDYPKPEMKIALERTLGVPIFQEQVMQVAMLAAGFTPGEADQLRRAMAAWKRKGGLEKYYDRIVGGMQDRGYALEFAEAIFSQIQGFGEYGFPESHAASFALLAYASSWLKCHEPAAFLCALLNSQPMGFYSPSQLVQDARRHGVEVRPADIAISGWDSALEPPSGPPAREGERPQAAVRLGLSLQRGMHKEAVARIEDARAIRPFASVSDLARRAQLDRHDLQVLAAANALHSLAGNRRQALWQAVGAVPDKDLLRPTSLAEEAPVLRAPSEADEIIGDYRAQGLTLGRHPLALLRERLFQQRFIAASDLADFQHGQLARACGIVTVRQRPATAKGVLFLTLEDETGNVNVIIWPSLVEKQRREVLGAPLLGVYGIWQREGEVRHLVAKRLVDMSHLLGRLDTSSRNFC</sequence>
<comment type="caution">
    <text evidence="11">The sequence shown here is derived from an EMBL/GenBank/DDBJ whole genome shotgun (WGS) entry which is preliminary data.</text>
</comment>
<dbReference type="GO" id="GO:0006281">
    <property type="term" value="P:DNA repair"/>
    <property type="evidence" value="ECO:0007669"/>
    <property type="project" value="UniProtKB-UniRule"/>
</dbReference>
<dbReference type="HAMAP" id="MF_01902">
    <property type="entry name" value="DNApol_error_prone"/>
    <property type="match status" value="1"/>
</dbReference>